<proteinExistence type="predicted"/>
<evidence type="ECO:0000313" key="2">
    <source>
        <dbReference type="EMBL" id="MYN08806.1"/>
    </source>
</evidence>
<organism evidence="2 3">
    <name type="scientific">Pseudoduganella aquatica</name>
    <dbReference type="NCBI Taxonomy" id="2660641"/>
    <lineage>
        <taxon>Bacteria</taxon>
        <taxon>Pseudomonadati</taxon>
        <taxon>Pseudomonadota</taxon>
        <taxon>Betaproteobacteria</taxon>
        <taxon>Burkholderiales</taxon>
        <taxon>Oxalobacteraceae</taxon>
        <taxon>Telluria group</taxon>
        <taxon>Pseudoduganella</taxon>
    </lineage>
</organism>
<name>A0A7X4HCM4_9BURK</name>
<dbReference type="RefSeq" id="WP_161073120.1">
    <property type="nucleotide sequence ID" value="NZ_WWCU01000017.1"/>
</dbReference>
<dbReference type="AlphaFoldDB" id="A0A7X4HCM4"/>
<evidence type="ECO:0000313" key="3">
    <source>
        <dbReference type="Proteomes" id="UP000450676"/>
    </source>
</evidence>
<reference evidence="2 3" key="1">
    <citation type="submission" date="2019-12" db="EMBL/GenBank/DDBJ databases">
        <title>Novel species isolated from a subtropical stream in China.</title>
        <authorList>
            <person name="Lu H."/>
        </authorList>
    </citation>
    <scope>NUCLEOTIDE SEQUENCE [LARGE SCALE GENOMIC DNA]</scope>
    <source>
        <strain evidence="2 3">FT127W</strain>
    </source>
</reference>
<gene>
    <name evidence="2" type="ORF">GTP77_15865</name>
</gene>
<evidence type="ECO:0000256" key="1">
    <source>
        <dbReference type="SAM" id="SignalP"/>
    </source>
</evidence>
<keyword evidence="3" id="KW-1185">Reference proteome</keyword>
<accession>A0A7X4HCM4</accession>
<sequence length="113" mass="12103">MYSSIARHSLLCLARAAAFAATLGAAHAQEQPAEPAALPGAEAVVQPQVRPHGITRISLAPGELPVARPQQAYAAQQRAPQRQMERDAITLRAARVAMQLNDASHHQQKLASR</sequence>
<keyword evidence="1" id="KW-0732">Signal</keyword>
<protein>
    <recommendedName>
        <fullName evidence="4">DUF4148 domain-containing protein</fullName>
    </recommendedName>
</protein>
<feature type="chain" id="PRO_5031156354" description="DUF4148 domain-containing protein" evidence="1">
    <location>
        <begin position="29"/>
        <end position="113"/>
    </location>
</feature>
<feature type="signal peptide" evidence="1">
    <location>
        <begin position="1"/>
        <end position="28"/>
    </location>
</feature>
<dbReference type="EMBL" id="WWCU01000017">
    <property type="protein sequence ID" value="MYN08806.1"/>
    <property type="molecule type" value="Genomic_DNA"/>
</dbReference>
<dbReference type="Proteomes" id="UP000450676">
    <property type="component" value="Unassembled WGS sequence"/>
</dbReference>
<comment type="caution">
    <text evidence="2">The sequence shown here is derived from an EMBL/GenBank/DDBJ whole genome shotgun (WGS) entry which is preliminary data.</text>
</comment>
<evidence type="ECO:0008006" key="4">
    <source>
        <dbReference type="Google" id="ProtNLM"/>
    </source>
</evidence>